<proteinExistence type="predicted"/>
<name>A0A5E4QEV6_9NEOP</name>
<evidence type="ECO:0000256" key="4">
    <source>
        <dbReference type="ARBA" id="ARBA00022574"/>
    </source>
</evidence>
<evidence type="ECO:0000313" key="11">
    <source>
        <dbReference type="EMBL" id="VVC96819.1"/>
    </source>
</evidence>
<evidence type="ECO:0000256" key="1">
    <source>
        <dbReference type="ARBA" id="ARBA00004138"/>
    </source>
</evidence>
<evidence type="ECO:0000256" key="3">
    <source>
        <dbReference type="ARBA" id="ARBA00022490"/>
    </source>
</evidence>
<evidence type="ECO:0000313" key="12">
    <source>
        <dbReference type="Proteomes" id="UP000324832"/>
    </source>
</evidence>
<evidence type="ECO:0000256" key="8">
    <source>
        <dbReference type="ARBA" id="ARBA00023273"/>
    </source>
</evidence>
<evidence type="ECO:0000256" key="7">
    <source>
        <dbReference type="ARBA" id="ARBA00023212"/>
    </source>
</evidence>
<accession>A0A5E4QEV6</accession>
<feature type="non-terminal residue" evidence="11">
    <location>
        <position position="1"/>
    </location>
</feature>
<evidence type="ECO:0000256" key="6">
    <source>
        <dbReference type="ARBA" id="ARBA00023054"/>
    </source>
</evidence>
<evidence type="ECO:0000256" key="2">
    <source>
        <dbReference type="ARBA" id="ARBA00004245"/>
    </source>
</evidence>
<evidence type="ECO:0000256" key="5">
    <source>
        <dbReference type="ARBA" id="ARBA00022737"/>
    </source>
</evidence>
<dbReference type="PANTHER" id="PTHR14885:SF3">
    <property type="entry name" value="CILIA- AND FLAGELLA-ASSOCIATED PROTEIN 44"/>
    <property type="match status" value="1"/>
</dbReference>
<dbReference type="AlphaFoldDB" id="A0A5E4QEV6"/>
<feature type="coiled-coil region" evidence="9">
    <location>
        <begin position="41"/>
        <end position="82"/>
    </location>
</feature>
<evidence type="ECO:0000256" key="10">
    <source>
        <dbReference type="SAM" id="MobiDB-lite"/>
    </source>
</evidence>
<keyword evidence="5" id="KW-0677">Repeat</keyword>
<keyword evidence="3" id="KW-0963">Cytoplasm</keyword>
<keyword evidence="7" id="KW-0206">Cytoskeleton</keyword>
<dbReference type="EMBL" id="FZQP02002891">
    <property type="protein sequence ID" value="VVC96819.1"/>
    <property type="molecule type" value="Genomic_DNA"/>
</dbReference>
<gene>
    <name evidence="11" type="ORF">LSINAPIS_LOCUS8230</name>
</gene>
<keyword evidence="6 9" id="KW-0175">Coiled coil</keyword>
<evidence type="ECO:0000256" key="9">
    <source>
        <dbReference type="SAM" id="Coils"/>
    </source>
</evidence>
<comment type="subcellular location">
    <subcellularLocation>
        <location evidence="1">Cell projection</location>
        <location evidence="1">Cilium</location>
    </subcellularLocation>
    <subcellularLocation>
        <location evidence="2">Cytoplasm</location>
        <location evidence="2">Cytoskeleton</location>
    </subcellularLocation>
</comment>
<protein>
    <submittedName>
        <fullName evidence="11">Uncharacterized protein</fullName>
    </submittedName>
</protein>
<keyword evidence="8" id="KW-0966">Cell projection</keyword>
<sequence length="267" mass="32019">EKSQLLELHLYQLHREMNVLNRFEAHEDRLAERVYAKLMQVRGVQDQITECQHRIEEHQAEKEELEVSCQELQRQFKKLVQDNKFADFLRRIFKKKYRPPRDHDDDESSESESSSSSSEEDDEGSLDSRDIGPIRLDPNVCPEGCDVEIYDKTYELRNTRHKFEQNIIEQDRMAELLRRDIDAHNKVKRKFSIQLEKRKNDLREFMAKAAELQAQMRDVLTRKLGKPRKVDRTLDDLLRQMARRHKYSLTLGTIPQIMKQLRTWRNK</sequence>
<organism evidence="11 12">
    <name type="scientific">Leptidea sinapis</name>
    <dbReference type="NCBI Taxonomy" id="189913"/>
    <lineage>
        <taxon>Eukaryota</taxon>
        <taxon>Metazoa</taxon>
        <taxon>Ecdysozoa</taxon>
        <taxon>Arthropoda</taxon>
        <taxon>Hexapoda</taxon>
        <taxon>Insecta</taxon>
        <taxon>Pterygota</taxon>
        <taxon>Neoptera</taxon>
        <taxon>Endopterygota</taxon>
        <taxon>Lepidoptera</taxon>
        <taxon>Glossata</taxon>
        <taxon>Ditrysia</taxon>
        <taxon>Papilionoidea</taxon>
        <taxon>Pieridae</taxon>
        <taxon>Dismorphiinae</taxon>
        <taxon>Leptidea</taxon>
    </lineage>
</organism>
<feature type="region of interest" description="Disordered" evidence="10">
    <location>
        <begin position="98"/>
        <end position="137"/>
    </location>
</feature>
<dbReference type="GO" id="GO:0005929">
    <property type="term" value="C:cilium"/>
    <property type="evidence" value="ECO:0007669"/>
    <property type="project" value="UniProtKB-SubCell"/>
</dbReference>
<keyword evidence="12" id="KW-1185">Reference proteome</keyword>
<dbReference type="Proteomes" id="UP000324832">
    <property type="component" value="Unassembled WGS sequence"/>
</dbReference>
<feature type="coiled-coil region" evidence="9">
    <location>
        <begin position="195"/>
        <end position="222"/>
    </location>
</feature>
<reference evidence="11 12" key="1">
    <citation type="submission" date="2017-07" db="EMBL/GenBank/DDBJ databases">
        <authorList>
            <person name="Talla V."/>
            <person name="Backstrom N."/>
        </authorList>
    </citation>
    <scope>NUCLEOTIDE SEQUENCE [LARGE SCALE GENOMIC DNA]</scope>
</reference>
<dbReference type="PANTHER" id="PTHR14885">
    <property type="entry name" value="CILIA- AND FLAGELLA-ASSOCIATED PROTEIN 43-RELATED"/>
    <property type="match status" value="1"/>
</dbReference>
<dbReference type="GO" id="GO:0005856">
    <property type="term" value="C:cytoskeleton"/>
    <property type="evidence" value="ECO:0007669"/>
    <property type="project" value="UniProtKB-SubCell"/>
</dbReference>
<keyword evidence="4" id="KW-0853">WD repeat</keyword>